<proteinExistence type="predicted"/>
<evidence type="ECO:0008006" key="3">
    <source>
        <dbReference type="Google" id="ProtNLM"/>
    </source>
</evidence>
<dbReference type="PANTHER" id="PTHR38791">
    <property type="entry name" value="ZN(II)2CYS6 TRANSCRIPTION FACTOR (EUROFUNG)-RELATED-RELATED"/>
    <property type="match status" value="1"/>
</dbReference>
<dbReference type="RefSeq" id="XP_031868032.1">
    <property type="nucleotide sequence ID" value="XM_032015763.1"/>
</dbReference>
<dbReference type="GeneID" id="43599989"/>
<reference evidence="1 2" key="1">
    <citation type="journal article" date="2018" name="IMA Fungus">
        <title>IMA Genome-F 9: Draft genome sequence of Annulohypoxylon stygium, Aspergillus mulundensis, Berkeleyomyces basicola (syn. Thielaviopsis basicola), Ceratocystis smalleyi, two Cercospora beticola strains, Coleophoma cylindrospora, Fusarium fracticaudum, Phialophora cf. hyalina, and Morchella septimelata.</title>
        <authorList>
            <person name="Wingfield B.D."/>
            <person name="Bills G.F."/>
            <person name="Dong Y."/>
            <person name="Huang W."/>
            <person name="Nel W.J."/>
            <person name="Swalarsk-Parry B.S."/>
            <person name="Vaghefi N."/>
            <person name="Wilken P.M."/>
            <person name="An Z."/>
            <person name="de Beer Z.W."/>
            <person name="De Vos L."/>
            <person name="Chen L."/>
            <person name="Duong T.A."/>
            <person name="Gao Y."/>
            <person name="Hammerbacher A."/>
            <person name="Kikkert J.R."/>
            <person name="Li Y."/>
            <person name="Li H."/>
            <person name="Li K."/>
            <person name="Li Q."/>
            <person name="Liu X."/>
            <person name="Ma X."/>
            <person name="Naidoo K."/>
            <person name="Pethybridge S.J."/>
            <person name="Sun J."/>
            <person name="Steenkamp E.T."/>
            <person name="van der Nest M.A."/>
            <person name="van Wyk S."/>
            <person name="Wingfield M.J."/>
            <person name="Xiong C."/>
            <person name="Yue Q."/>
            <person name="Zhang X."/>
        </authorList>
    </citation>
    <scope>NUCLEOTIDE SEQUENCE [LARGE SCALE GENOMIC DNA]</scope>
    <source>
        <strain evidence="1 2">BP 5553</strain>
    </source>
</reference>
<protein>
    <recommendedName>
        <fullName evidence="3">Transcription factor domain-containing protein</fullName>
    </recommendedName>
</protein>
<dbReference type="Proteomes" id="UP000254866">
    <property type="component" value="Unassembled WGS sequence"/>
</dbReference>
<organism evidence="1 2">
    <name type="scientific">Venustampulla echinocandica</name>
    <dbReference type="NCBI Taxonomy" id="2656787"/>
    <lineage>
        <taxon>Eukaryota</taxon>
        <taxon>Fungi</taxon>
        <taxon>Dikarya</taxon>
        <taxon>Ascomycota</taxon>
        <taxon>Pezizomycotina</taxon>
        <taxon>Leotiomycetes</taxon>
        <taxon>Helotiales</taxon>
        <taxon>Pleuroascaceae</taxon>
        <taxon>Venustampulla</taxon>
    </lineage>
</organism>
<dbReference type="STRING" id="2656787.A0A370TIM7"/>
<dbReference type="AlphaFoldDB" id="A0A370TIM7"/>
<dbReference type="PANTHER" id="PTHR38791:SF5">
    <property type="entry name" value="TRANSCRIPTION FACTOR DBAG-RELATED"/>
    <property type="match status" value="1"/>
</dbReference>
<gene>
    <name evidence="1" type="ORF">BP5553_07140</name>
</gene>
<keyword evidence="2" id="KW-1185">Reference proteome</keyword>
<evidence type="ECO:0000313" key="1">
    <source>
        <dbReference type="EMBL" id="RDL35209.1"/>
    </source>
</evidence>
<name>A0A370TIM7_9HELO</name>
<comment type="caution">
    <text evidence="1">The sequence shown here is derived from an EMBL/GenBank/DDBJ whole genome shotgun (WGS) entry which is preliminary data.</text>
</comment>
<dbReference type="InterPro" id="IPR053175">
    <property type="entry name" value="DHMBA_Reg_Transcription_Factor"/>
</dbReference>
<accession>A0A370TIM7</accession>
<sequence>MRCIKANRPCGGYENDASPEFRQYEARNPSQLSSSSLLIARKCVIPKRVPIPGTDILPEDAIPPETSEEDSNMLALRCFLYDYYMISANRSLSRSYLSGLDELTHRLGPKSDLAKACQVVAFASHAKPLHRPRFIRKSGIFYQELLASLARAIEGSRSGNSVELKVIAMSLGLYQIVMANETGPGDHDAHAKGLSALWGTTHLPLNPLVTTLCSSTKTLQISNYSNVFSVPALCSPGDSLEHLLFHLHLVWAKFEVVIASKDLETLKVQSLALDQRFAMWEETRVDLFKPTVIGHVRPGRYESEVQVGAWPGKVDTYFDLYVAGVWNIFRTARLLLVALIIELSNSLAEYDSCTDHIRTANRIAQDMVASVPYHLADNLQVFLNEKETSGGITDPGRFLGGLLLMHPLYVVSKMPFLSETLRKYFRSCLLWIGSEMGVGQATLFANASDIDRDYLASGCIIIWSGFLM</sequence>
<dbReference type="EMBL" id="NPIC01000006">
    <property type="protein sequence ID" value="RDL35209.1"/>
    <property type="molecule type" value="Genomic_DNA"/>
</dbReference>
<evidence type="ECO:0000313" key="2">
    <source>
        <dbReference type="Proteomes" id="UP000254866"/>
    </source>
</evidence>
<dbReference type="OrthoDB" id="3525185at2759"/>